<keyword evidence="14" id="KW-0694">RNA-binding</keyword>
<keyword evidence="13" id="KW-0460">Magnesium</keyword>
<dbReference type="Gene3D" id="1.10.340.70">
    <property type="match status" value="1"/>
</dbReference>
<evidence type="ECO:0000256" key="19">
    <source>
        <dbReference type="ARBA" id="ARBA00023128"/>
    </source>
</evidence>
<dbReference type="Gene3D" id="3.10.10.10">
    <property type="entry name" value="HIV Type 1 Reverse Transcriptase, subunit A, domain 1"/>
    <property type="match status" value="1"/>
</dbReference>
<evidence type="ECO:0000256" key="5">
    <source>
        <dbReference type="ARBA" id="ARBA00022670"/>
    </source>
</evidence>
<evidence type="ECO:0000259" key="24">
    <source>
        <dbReference type="PROSITE" id="PS50013"/>
    </source>
</evidence>
<evidence type="ECO:0000256" key="14">
    <source>
        <dbReference type="ARBA" id="ARBA00022884"/>
    </source>
</evidence>
<dbReference type="PROSITE" id="PS00598">
    <property type="entry name" value="CHROMO_1"/>
    <property type="match status" value="1"/>
</dbReference>
<dbReference type="Pfam" id="PF24626">
    <property type="entry name" value="SH3_Tf2-1"/>
    <property type="match status" value="1"/>
</dbReference>
<dbReference type="Gene3D" id="3.30.420.10">
    <property type="entry name" value="Ribonuclease H-like superfamily/Ribonuclease H"/>
    <property type="match status" value="1"/>
</dbReference>
<dbReference type="GO" id="GO:0005634">
    <property type="term" value="C:nucleus"/>
    <property type="evidence" value="ECO:0007669"/>
    <property type="project" value="UniProtKB-SubCell"/>
</dbReference>
<evidence type="ECO:0000256" key="7">
    <source>
        <dbReference type="ARBA" id="ARBA00022695"/>
    </source>
</evidence>
<dbReference type="GO" id="GO:0006310">
    <property type="term" value="P:DNA recombination"/>
    <property type="evidence" value="ECO:0007669"/>
    <property type="project" value="UniProtKB-KW"/>
</dbReference>
<gene>
    <name evidence="27" type="ORF">CGLO_18340</name>
</gene>
<dbReference type="SMART" id="SM00298">
    <property type="entry name" value="CHROMO"/>
    <property type="match status" value="1"/>
</dbReference>
<evidence type="ECO:0000256" key="3">
    <source>
        <dbReference type="ARBA" id="ARBA00011353"/>
    </source>
</evidence>
<dbReference type="CDD" id="cd01647">
    <property type="entry name" value="RT_LTR"/>
    <property type="match status" value="1"/>
</dbReference>
<keyword evidence="8" id="KW-0540">Nuclease</keyword>
<dbReference type="SUPFAM" id="SSF50630">
    <property type="entry name" value="Acid proteases"/>
    <property type="match status" value="1"/>
</dbReference>
<reference evidence="28" key="1">
    <citation type="journal article" date="2013" name="Mol. Plant Microbe Interact.">
        <title>Global aspects of pacC regulation of pathogenicity genes in Colletotrichum gloeosporioides as revealed by transcriptome analysis.</title>
        <authorList>
            <person name="Alkan N."/>
            <person name="Meng X."/>
            <person name="Friedlander G."/>
            <person name="Reuveni E."/>
            <person name="Sukno S."/>
            <person name="Sherman A."/>
            <person name="Thon M."/>
            <person name="Fluhr R."/>
            <person name="Prusky D."/>
        </authorList>
    </citation>
    <scope>NUCLEOTIDE SEQUENCE [LARGE SCALE GENOMIC DNA]</scope>
    <source>
        <strain evidence="28">Cg-14</strain>
    </source>
</reference>
<feature type="region of interest" description="Disordered" evidence="23">
    <location>
        <begin position="1100"/>
        <end position="1132"/>
    </location>
</feature>
<keyword evidence="18" id="KW-0238">DNA-binding</keyword>
<comment type="subunit">
    <text evidence="3">Component of the NuA4 histone acetyltransferase complex.</text>
</comment>
<dbReference type="InterPro" id="IPR023780">
    <property type="entry name" value="Chromo_domain"/>
</dbReference>
<dbReference type="InterPro" id="IPR041588">
    <property type="entry name" value="Integrase_H2C2"/>
</dbReference>
<feature type="region of interest" description="Disordered" evidence="23">
    <location>
        <begin position="1266"/>
        <end position="1336"/>
    </location>
</feature>
<evidence type="ECO:0000256" key="13">
    <source>
        <dbReference type="ARBA" id="ARBA00022842"/>
    </source>
</evidence>
<evidence type="ECO:0000256" key="18">
    <source>
        <dbReference type="ARBA" id="ARBA00023125"/>
    </source>
</evidence>
<keyword evidence="22" id="KW-0175">Coiled coil</keyword>
<keyword evidence="7" id="KW-0548">Nucleotidyltransferase</keyword>
<dbReference type="InterPro" id="IPR001584">
    <property type="entry name" value="Integrase_cat-core"/>
</dbReference>
<dbReference type="HOGENOM" id="CLU_000384_38_1_1"/>
<dbReference type="InterPro" id="IPR041373">
    <property type="entry name" value="RT_RNaseH"/>
</dbReference>
<feature type="domain" description="Chromo" evidence="24">
    <location>
        <begin position="1048"/>
        <end position="1095"/>
    </location>
</feature>
<dbReference type="GO" id="GO:0015074">
    <property type="term" value="P:DNA integration"/>
    <property type="evidence" value="ECO:0007669"/>
    <property type="project" value="UniProtKB-KW"/>
</dbReference>
<dbReference type="CDD" id="cd00024">
    <property type="entry name" value="CD_CSD"/>
    <property type="match status" value="1"/>
</dbReference>
<comment type="subcellular location">
    <subcellularLocation>
        <location evidence="2">Mitochondrion</location>
    </subcellularLocation>
    <subcellularLocation>
        <location evidence="1">Nucleus</location>
    </subcellularLocation>
</comment>
<evidence type="ECO:0000256" key="12">
    <source>
        <dbReference type="ARBA" id="ARBA00022801"/>
    </source>
</evidence>
<dbReference type="EC" id="2.7.7.49" evidence="4"/>
<evidence type="ECO:0000313" key="28">
    <source>
        <dbReference type="Proteomes" id="UP000015530"/>
    </source>
</evidence>
<evidence type="ECO:0000256" key="10">
    <source>
        <dbReference type="ARBA" id="ARBA00022750"/>
    </source>
</evidence>
<dbReference type="Pfam" id="PF17921">
    <property type="entry name" value="Integrase_H2C2"/>
    <property type="match status" value="1"/>
</dbReference>
<dbReference type="GO" id="GO:0004190">
    <property type="term" value="F:aspartic-type endopeptidase activity"/>
    <property type="evidence" value="ECO:0007669"/>
    <property type="project" value="UniProtKB-KW"/>
</dbReference>
<dbReference type="InterPro" id="IPR016197">
    <property type="entry name" value="Chromo-like_dom_sf"/>
</dbReference>
<dbReference type="Pfam" id="PF13975">
    <property type="entry name" value="gag-asp_proteas"/>
    <property type="match status" value="1"/>
</dbReference>
<comment type="caution">
    <text evidence="27">The sequence shown here is derived from an EMBL/GenBank/DDBJ whole genome shotgun (WGS) entry which is preliminary data.</text>
</comment>
<keyword evidence="15" id="KW-0229">DNA integration</keyword>
<feature type="domain" description="Integrase catalytic" evidence="26">
    <location>
        <begin position="741"/>
        <end position="911"/>
    </location>
</feature>
<organism evidence="27 28">
    <name type="scientific">Colletotrichum gloeosporioides (strain Cg-14)</name>
    <name type="common">Anthracnose fungus</name>
    <name type="synonym">Glomerella cingulata</name>
    <dbReference type="NCBI Taxonomy" id="1237896"/>
    <lineage>
        <taxon>Eukaryota</taxon>
        <taxon>Fungi</taxon>
        <taxon>Dikarya</taxon>
        <taxon>Ascomycota</taxon>
        <taxon>Pezizomycotina</taxon>
        <taxon>Sordariomycetes</taxon>
        <taxon>Hypocreomycetidae</taxon>
        <taxon>Glomerellales</taxon>
        <taxon>Glomerellaceae</taxon>
        <taxon>Colletotrichum</taxon>
        <taxon>Colletotrichum gloeosporioides species complex</taxon>
    </lineage>
</organism>
<evidence type="ECO:0000256" key="8">
    <source>
        <dbReference type="ARBA" id="ARBA00022722"/>
    </source>
</evidence>
<evidence type="ECO:0000256" key="4">
    <source>
        <dbReference type="ARBA" id="ARBA00012493"/>
    </source>
</evidence>
<feature type="domain" description="Reverse transcriptase" evidence="25">
    <location>
        <begin position="240"/>
        <end position="419"/>
    </location>
</feature>
<dbReference type="Proteomes" id="UP000015530">
    <property type="component" value="Unassembled WGS sequence"/>
</dbReference>
<evidence type="ECO:0000256" key="21">
    <source>
        <dbReference type="ARBA" id="ARBA00023242"/>
    </source>
</evidence>
<evidence type="ECO:0000256" key="23">
    <source>
        <dbReference type="SAM" id="MobiDB-lite"/>
    </source>
</evidence>
<evidence type="ECO:0000259" key="26">
    <source>
        <dbReference type="PROSITE" id="PS50994"/>
    </source>
</evidence>
<evidence type="ECO:0000256" key="2">
    <source>
        <dbReference type="ARBA" id="ARBA00004173"/>
    </source>
</evidence>
<dbReference type="GO" id="GO:0003723">
    <property type="term" value="F:RNA binding"/>
    <property type="evidence" value="ECO:0007669"/>
    <property type="project" value="UniProtKB-KW"/>
</dbReference>
<keyword evidence="11" id="KW-0255">Endonuclease</keyword>
<dbReference type="OMA" id="HYHEYLA"/>
<dbReference type="GO" id="GO:0003677">
    <property type="term" value="F:DNA binding"/>
    <property type="evidence" value="ECO:0007669"/>
    <property type="project" value="UniProtKB-KW"/>
</dbReference>
<dbReference type="InterPro" id="IPR043502">
    <property type="entry name" value="DNA/RNA_pol_sf"/>
</dbReference>
<keyword evidence="16" id="KW-0695">RNA-directed DNA polymerase</keyword>
<keyword evidence="19" id="KW-0496">Mitochondrion</keyword>
<proteinExistence type="predicted"/>
<keyword evidence="6" id="KW-0808">Transferase</keyword>
<dbReference type="InterPro" id="IPR043128">
    <property type="entry name" value="Rev_trsase/Diguanyl_cyclase"/>
</dbReference>
<name>T0KUW8_COLGC</name>
<keyword evidence="12" id="KW-0378">Hydrolase</keyword>
<dbReference type="SUPFAM" id="SSF56672">
    <property type="entry name" value="DNA/RNA polymerases"/>
    <property type="match status" value="1"/>
</dbReference>
<dbReference type="SUPFAM" id="SSF53098">
    <property type="entry name" value="Ribonuclease H-like"/>
    <property type="match status" value="1"/>
</dbReference>
<dbReference type="FunFam" id="3.30.420.10:FF:000032">
    <property type="entry name" value="Retrovirus-related Pol polyprotein from transposon 297-like Protein"/>
    <property type="match status" value="1"/>
</dbReference>
<feature type="compositionally biased region" description="Basic residues" evidence="23">
    <location>
        <begin position="1278"/>
        <end position="1288"/>
    </location>
</feature>
<dbReference type="CDD" id="cd09274">
    <property type="entry name" value="RNase_HI_RT_Ty3"/>
    <property type="match status" value="1"/>
</dbReference>
<sequence length="1336" mass="154887">MSQGHQGNIELEVTINEQTTLALIDSGAEANFIAPRAINKLKVPWGGKERPYQLHTAEGEEFKYEGGTIYNETAPLEMSYLNRKERIQFDIADLGTYDIVLGLPWLRTSNPRIDWSKGQLHWDHDDSVPEQPCRKQASNEPIPYETTRRYICYLKAKEAISQPLTTTDLEQRNDPLLSIPEEYRVYEKLFAAELETGLPEHTSFDHEIPLKEGKEPRFNKIYGLNPTEMEALDKYLEENLRKGYIRPSTSPAGSPILFVPKKNGKLRLCVDYRMLNEMTIKNRYPLPLIDEMRRLLHGANWFTALDLKGAYNLIRMKQGEEWKTAFRTRKGHFEYLVMPFGLTNAPATFQNMINVVLREYVDICVVVYLDDILIFSPTLEKHKEDVHHVLQALQEAKLLVEPEKSEFHAQKVEYLGFTITPGKVCMSGNKVKAIKEWPVPNNLKEVQGFLGFVNFYRKFIKDYGKINTALTSLSRKDTPFTWEEPQQTAFRKIKDLIASEPVLIIPDPTKQFEVEPDASDYAIGAQLSQRDLEGRLHPCAFFSRKLHGPELNYQIHDKELMAIIEAFKEWRPELSGTIHEVLVYSDHKNLSHFTTSKVLNKRQIRWSEFLSEFNFRIIHRKGSDNGRADALSRRPDYNVPVPEETQVILKQQDNGDLVPAAKLLMMARRSSISPTDELDDEAIMEFHARPAHGHQGITKTWKRLRQQYGEKVTRERVAKAIKDCEVCLKSKPARHQPYGMLQPLPVPQIAWQSISLDFIVKLPKSREPLTGVHFDSVLVIVDRLTKYAYFIPYKEAGNAEECAYTFLKYIIANHGTPKEIVSDRDKIFTSKFWKSITAQLGIKQSMSTAFHPQTDGQTERINQILETYLRAYVNYNQDNWVILLPIAQFAYNSAIGESTKESPFYLNYGFEPTAYGEPRAGPAAVKATASVRQIKDIQDNARKELEFVRQRMSKFSNKRRIEGPTLKEGDSAYLIRRNIKTKRPSDKLDFKKLGPFKISRVISPVNYELELPETMKCHPVFHISLLEPAPRGSRTNDLIIVEDNEPEYEVEKLLDHQYGDNKWEYLVKWKNYGHEDNTWEPDNNLLNCRDKINEYIGTLDHIDPRDRPSPPMTPEEFKEYRSQGTKNTTSVSTVTVRTPLANTTRKIIRSIRNTRIRLRLPRQEIRSTRIPVKNRIQVQNAETTHGLNLRYRRRRRLLFRNLPTFSKHHPFLLTQTIQPRHGLVQLGLRGTQSSRFLSQYLLFSHLSILQTSNFVQQTIDWDKLASGRKKQQKETHEHKRHPPLRHKTAPNEYTRHKLHHQGEAYNASPKNDSRNKACRQPDQTRQYAKHGCDDEE</sequence>
<keyword evidence="20" id="KW-0233">DNA recombination</keyword>
<dbReference type="Gene3D" id="2.40.70.10">
    <property type="entry name" value="Acid Proteases"/>
    <property type="match status" value="1"/>
</dbReference>
<feature type="coiled-coil region" evidence="22">
    <location>
        <begin position="931"/>
        <end position="958"/>
    </location>
</feature>
<evidence type="ECO:0000256" key="22">
    <source>
        <dbReference type="SAM" id="Coils"/>
    </source>
</evidence>
<keyword evidence="21" id="KW-0539">Nucleus</keyword>
<evidence type="ECO:0000256" key="11">
    <source>
        <dbReference type="ARBA" id="ARBA00022759"/>
    </source>
</evidence>
<dbReference type="GO" id="GO:0006508">
    <property type="term" value="P:proteolysis"/>
    <property type="evidence" value="ECO:0007669"/>
    <property type="project" value="UniProtKB-KW"/>
</dbReference>
<dbReference type="GO" id="GO:0004519">
    <property type="term" value="F:endonuclease activity"/>
    <property type="evidence" value="ECO:0007669"/>
    <property type="project" value="UniProtKB-KW"/>
</dbReference>
<dbReference type="Pfam" id="PF00385">
    <property type="entry name" value="Chromo"/>
    <property type="match status" value="1"/>
</dbReference>
<dbReference type="InterPro" id="IPR000477">
    <property type="entry name" value="RT_dom"/>
</dbReference>
<dbReference type="GO" id="GO:0003964">
    <property type="term" value="F:RNA-directed DNA polymerase activity"/>
    <property type="evidence" value="ECO:0007669"/>
    <property type="project" value="UniProtKB-KW"/>
</dbReference>
<dbReference type="PROSITE" id="PS50878">
    <property type="entry name" value="RT_POL"/>
    <property type="match status" value="1"/>
</dbReference>
<evidence type="ECO:0000256" key="9">
    <source>
        <dbReference type="ARBA" id="ARBA00022723"/>
    </source>
</evidence>
<evidence type="ECO:0000256" key="1">
    <source>
        <dbReference type="ARBA" id="ARBA00004123"/>
    </source>
</evidence>
<protein>
    <recommendedName>
        <fullName evidence="4">RNA-directed DNA polymerase</fullName>
        <ecNumber evidence="4">2.7.7.49</ecNumber>
    </recommendedName>
</protein>
<evidence type="ECO:0000256" key="20">
    <source>
        <dbReference type="ARBA" id="ARBA00023172"/>
    </source>
</evidence>
<dbReference type="Pfam" id="PF00078">
    <property type="entry name" value="RVT_1"/>
    <property type="match status" value="1"/>
</dbReference>
<dbReference type="Pfam" id="PF17917">
    <property type="entry name" value="RT_RNaseH"/>
    <property type="match status" value="1"/>
</dbReference>
<dbReference type="PANTHER" id="PTHR37984">
    <property type="entry name" value="PROTEIN CBG26694"/>
    <property type="match status" value="1"/>
</dbReference>
<dbReference type="InterPro" id="IPR021109">
    <property type="entry name" value="Peptidase_aspartic_dom_sf"/>
</dbReference>
<dbReference type="InterPro" id="IPR000953">
    <property type="entry name" value="Chromo/chromo_shadow_dom"/>
</dbReference>
<dbReference type="GO" id="GO:0005739">
    <property type="term" value="C:mitochondrion"/>
    <property type="evidence" value="ECO:0007669"/>
    <property type="project" value="UniProtKB-SubCell"/>
</dbReference>
<evidence type="ECO:0000256" key="17">
    <source>
        <dbReference type="ARBA" id="ARBA00022932"/>
    </source>
</evidence>
<dbReference type="SUPFAM" id="SSF54160">
    <property type="entry name" value="Chromo domain-like"/>
    <property type="match status" value="1"/>
</dbReference>
<evidence type="ECO:0000256" key="16">
    <source>
        <dbReference type="ARBA" id="ARBA00022918"/>
    </source>
</evidence>
<dbReference type="InterPro" id="IPR012337">
    <property type="entry name" value="RNaseH-like_sf"/>
</dbReference>
<evidence type="ECO:0000256" key="15">
    <source>
        <dbReference type="ARBA" id="ARBA00022908"/>
    </source>
</evidence>
<keyword evidence="10" id="KW-0064">Aspartyl protease</keyword>
<dbReference type="EMBL" id="AMYD01004506">
    <property type="protein sequence ID" value="EQB43071.1"/>
    <property type="molecule type" value="Genomic_DNA"/>
</dbReference>
<evidence type="ECO:0000256" key="6">
    <source>
        <dbReference type="ARBA" id="ARBA00022679"/>
    </source>
</evidence>
<dbReference type="GO" id="GO:0003887">
    <property type="term" value="F:DNA-directed DNA polymerase activity"/>
    <property type="evidence" value="ECO:0007669"/>
    <property type="project" value="UniProtKB-KW"/>
</dbReference>
<keyword evidence="9" id="KW-0479">Metal-binding</keyword>
<dbReference type="CDD" id="cd00303">
    <property type="entry name" value="retropepsin_like"/>
    <property type="match status" value="1"/>
</dbReference>
<dbReference type="STRING" id="1237896.T0KUW8"/>
<keyword evidence="17" id="KW-0239">DNA-directed DNA polymerase</keyword>
<dbReference type="GO" id="GO:0006338">
    <property type="term" value="P:chromatin remodeling"/>
    <property type="evidence" value="ECO:0007669"/>
    <property type="project" value="UniProtKB-ARBA"/>
</dbReference>
<keyword evidence="5" id="KW-0645">Protease</keyword>
<dbReference type="InterPro" id="IPR056924">
    <property type="entry name" value="SH3_Tf2-1"/>
</dbReference>
<dbReference type="PROSITE" id="PS50013">
    <property type="entry name" value="CHROMO_2"/>
    <property type="match status" value="1"/>
</dbReference>
<dbReference type="InterPro" id="IPR023779">
    <property type="entry name" value="Chromodomain_CS"/>
</dbReference>
<dbReference type="InterPro" id="IPR050951">
    <property type="entry name" value="Retrovirus_Pol_polyprotein"/>
</dbReference>
<dbReference type="FunFam" id="3.30.70.270:FF:000020">
    <property type="entry name" value="Transposon Tf2-6 polyprotein-like Protein"/>
    <property type="match status" value="1"/>
</dbReference>
<dbReference type="InterPro" id="IPR036397">
    <property type="entry name" value="RNaseH_sf"/>
</dbReference>
<dbReference type="GO" id="GO:0046872">
    <property type="term" value="F:metal ion binding"/>
    <property type="evidence" value="ECO:0007669"/>
    <property type="project" value="UniProtKB-KW"/>
</dbReference>
<evidence type="ECO:0000259" key="25">
    <source>
        <dbReference type="PROSITE" id="PS50878"/>
    </source>
</evidence>
<dbReference type="PROSITE" id="PS50994">
    <property type="entry name" value="INTEGRASE"/>
    <property type="match status" value="1"/>
</dbReference>
<evidence type="ECO:0000313" key="27">
    <source>
        <dbReference type="EMBL" id="EQB43071.1"/>
    </source>
</evidence>
<dbReference type="Gene3D" id="2.40.50.40">
    <property type="match status" value="1"/>
</dbReference>
<dbReference type="PANTHER" id="PTHR37984:SF5">
    <property type="entry name" value="PROTEIN NYNRIN-LIKE"/>
    <property type="match status" value="1"/>
</dbReference>
<accession>T0KUW8</accession>
<dbReference type="OrthoDB" id="5245018at2759"/>
<dbReference type="Gene3D" id="3.30.70.270">
    <property type="match status" value="2"/>
</dbReference>